<feature type="region of interest" description="Disordered" evidence="9">
    <location>
        <begin position="94"/>
        <end position="221"/>
    </location>
</feature>
<feature type="region of interest" description="Disordered" evidence="9">
    <location>
        <begin position="735"/>
        <end position="761"/>
    </location>
</feature>
<dbReference type="GO" id="GO:0005737">
    <property type="term" value="C:cytoplasm"/>
    <property type="evidence" value="ECO:0007669"/>
    <property type="project" value="UniProtKB-SubCell"/>
</dbReference>
<keyword evidence="6" id="KW-0963">Cytoplasm</keyword>
<comment type="subcellular location">
    <subcellularLocation>
        <location evidence="2">Chromosome</location>
    </subcellularLocation>
    <subcellularLocation>
        <location evidence="3">Cytoplasm</location>
    </subcellularLocation>
    <subcellularLocation>
        <location evidence="1">Nucleus</location>
    </subcellularLocation>
</comment>
<evidence type="ECO:0000259" key="10">
    <source>
        <dbReference type="SMART" id="SM00165"/>
    </source>
</evidence>
<feature type="domain" description="UBA" evidence="10">
    <location>
        <begin position="51"/>
        <end position="89"/>
    </location>
</feature>
<dbReference type="InterPro" id="IPR015940">
    <property type="entry name" value="UBA"/>
</dbReference>
<evidence type="ECO:0000256" key="7">
    <source>
        <dbReference type="ARBA" id="ARBA00022553"/>
    </source>
</evidence>
<feature type="compositionally biased region" description="Low complexity" evidence="9">
    <location>
        <begin position="388"/>
        <end position="397"/>
    </location>
</feature>
<dbReference type="GO" id="GO:0005634">
    <property type="term" value="C:nucleus"/>
    <property type="evidence" value="ECO:0007669"/>
    <property type="project" value="UniProtKB-SubCell"/>
</dbReference>
<feature type="compositionally biased region" description="Low complexity" evidence="9">
    <location>
        <begin position="677"/>
        <end position="687"/>
    </location>
</feature>
<feature type="compositionally biased region" description="Pro residues" evidence="9">
    <location>
        <begin position="844"/>
        <end position="853"/>
    </location>
</feature>
<feature type="compositionally biased region" description="Polar residues" evidence="9">
    <location>
        <begin position="558"/>
        <end position="567"/>
    </location>
</feature>
<evidence type="ECO:0000256" key="1">
    <source>
        <dbReference type="ARBA" id="ARBA00004123"/>
    </source>
</evidence>
<sequence>MTSVVSDQGRGNKDRAQPQTTQTTQPQKQIQATAEQIRLAQVIYDKNDADFEGKVKQLIEVTGRTQDECMVALHDCNEDVNRAINFLLEGAADKSSWETVGKKKSVGKEGITAENKENREKRGEREAGRGRGGPNRRGRGASRAQEARSEENGFDSAPGERGAERGRRGRGKGSVGRGRGRGAGVNRPSQGIGTFNPAEYAGPSGPETAEAALNGTDGTGMAWQNSVEEWAAEDWTDLSESKVFTSSFALANKNHTPSAHGVDLVPLLPKAGAGEEGDLGDLEPSYPAALGQSLVFTNSQQLNGRPSAAMPTHSYAHAAANSYAQAAAGASYAHAASSSGFGSSSGGTNGSKPVQSELQRTEALNGSRLAALPGQAAAVARGNGGAAAGEPSGSAAPAPAPVTLPPEPKTESTVTPPQQLDLKAQPEPSVILSQLVQQQIPTAQTDLQAQAREPSPPVQPSLPPPRDGPSPAKPNPEAPPAEAAQHRQIRTQRRKVPPPSKIPSSAVEMPGSVDASVLNVQFGALDFGSESAMENLGQAETSTSSESSPAPPPPQSSLFSKPNTGSESVSSLPPSLPPAVTDPRYPSPSLGLPTATGPGSSAANRTETTGPRAASNIPLSQNQDSGPGPLSNGFSDVRTATTQDTPKPEPAPLPSESSLTSSASTAPPAVQSAALPSLSSTHSLGSAVSTSSSLTASAEGSVSLSASAVSASNAAVSATNNLSVTGAPGLIANATSAPSASRTAPLLTATSGKAPPNLPQGVPPLLPNQYIMGPGGLLPAYPQIYGYEDLQMMQSRLPMDYYGVTFPGTTAALAGRDGGLANNPYAAKPPNSEGTTRRPRRPRPACPPFPRPRPSSRPRRARPSRTKPRVRASRTRAKPSSALPYPLATATRACLTTLEYQGSPVPFSTARQSSCPLPPPNSTRWAWETPPTSTSTSLGTVSTPTAQALTRLVPTTEKQDTEAAPSPRPSRPAAVPGKPQACPDRPEPEGFRTSALLCTARLSLLTSRVSPLPRPLLSACRLPWGALDRLTLGEPLAMALPLSSTSYPPISSRTHRCYITISPRMDRYTSTRASQVSAASPAACRNPKATSPVTAAPPTGQTEEA</sequence>
<proteinExistence type="predicted"/>
<dbReference type="GeneID" id="115821738"/>
<dbReference type="RefSeq" id="XP_030641399.1">
    <property type="nucleotide sequence ID" value="XM_030785539.1"/>
</dbReference>
<feature type="compositionally biased region" description="Polar residues" evidence="9">
    <location>
        <begin position="350"/>
        <end position="359"/>
    </location>
</feature>
<evidence type="ECO:0000256" key="6">
    <source>
        <dbReference type="ARBA" id="ARBA00022490"/>
    </source>
</evidence>
<dbReference type="Proteomes" id="UP000504632">
    <property type="component" value="Chromosome 1"/>
</dbReference>
<dbReference type="SMART" id="SM00165">
    <property type="entry name" value="UBA"/>
    <property type="match status" value="1"/>
</dbReference>
<feature type="compositionally biased region" description="Polar residues" evidence="9">
    <location>
        <begin position="1088"/>
        <end position="1105"/>
    </location>
</feature>
<feature type="compositionally biased region" description="Polar residues" evidence="9">
    <location>
        <begin position="632"/>
        <end position="645"/>
    </location>
</feature>
<dbReference type="AlphaFoldDB" id="A0A6J2WAK2"/>
<protein>
    <submittedName>
        <fullName evidence="12">Ubiquitin-associated protein 2-like</fullName>
    </submittedName>
</protein>
<dbReference type="Pfam" id="PF12478">
    <property type="entry name" value="UBAP2-Lig"/>
    <property type="match status" value="1"/>
</dbReference>
<feature type="region of interest" description="Disordered" evidence="9">
    <location>
        <begin position="439"/>
        <end position="510"/>
    </location>
</feature>
<evidence type="ECO:0000256" key="8">
    <source>
        <dbReference type="ARBA" id="ARBA00023242"/>
    </source>
</evidence>
<dbReference type="GO" id="GO:0005694">
    <property type="term" value="C:chromosome"/>
    <property type="evidence" value="ECO:0007669"/>
    <property type="project" value="UniProtKB-SubCell"/>
</dbReference>
<keyword evidence="5" id="KW-0488">Methylation</keyword>
<keyword evidence="11" id="KW-1185">Reference proteome</keyword>
<feature type="region of interest" description="Disordered" evidence="9">
    <location>
        <begin position="382"/>
        <end position="417"/>
    </location>
</feature>
<feature type="compositionally biased region" description="Basic residues" evidence="9">
    <location>
        <begin position="487"/>
        <end position="496"/>
    </location>
</feature>
<feature type="region of interest" description="Disordered" evidence="9">
    <location>
        <begin position="531"/>
        <end position="687"/>
    </location>
</feature>
<dbReference type="Gene3D" id="1.10.8.10">
    <property type="entry name" value="DNA helicase RuvA subunit, C-terminal domain"/>
    <property type="match status" value="1"/>
</dbReference>
<feature type="compositionally biased region" description="Pro residues" evidence="9">
    <location>
        <begin position="454"/>
        <end position="479"/>
    </location>
</feature>
<keyword evidence="8" id="KW-0539">Nucleus</keyword>
<evidence type="ECO:0000256" key="9">
    <source>
        <dbReference type="SAM" id="MobiDB-lite"/>
    </source>
</evidence>
<keyword evidence="4" id="KW-0158">Chromosome</keyword>
<feature type="compositionally biased region" description="Polar residues" evidence="9">
    <location>
        <begin position="439"/>
        <end position="448"/>
    </location>
</feature>
<dbReference type="InterPro" id="IPR009060">
    <property type="entry name" value="UBA-like_sf"/>
</dbReference>
<dbReference type="PANTHER" id="PTHR16308:SF20">
    <property type="entry name" value="UBIQUITIN ASSOCIATED PROTEIN 2B ISOFORM X1"/>
    <property type="match status" value="1"/>
</dbReference>
<dbReference type="PANTHER" id="PTHR16308">
    <property type="entry name" value="UBIQUITIN ASSOCIATED PROTEIN 2-LIKE/LINGERER"/>
    <property type="match status" value="1"/>
</dbReference>
<feature type="region of interest" description="Disordered" evidence="9">
    <location>
        <begin position="336"/>
        <end position="359"/>
    </location>
</feature>
<feature type="compositionally biased region" description="Basic residues" evidence="9">
    <location>
        <begin position="854"/>
        <end position="877"/>
    </location>
</feature>
<dbReference type="InParanoid" id="A0A6J2WAK2"/>
<evidence type="ECO:0000256" key="5">
    <source>
        <dbReference type="ARBA" id="ARBA00022481"/>
    </source>
</evidence>
<name>A0A6J2WAK2_CHACN</name>
<feature type="region of interest" description="Disordered" evidence="9">
    <location>
        <begin position="815"/>
        <end position="884"/>
    </location>
</feature>
<evidence type="ECO:0000313" key="11">
    <source>
        <dbReference type="Proteomes" id="UP000504632"/>
    </source>
</evidence>
<feature type="region of interest" description="Disordered" evidence="9">
    <location>
        <begin position="951"/>
        <end position="988"/>
    </location>
</feature>
<feature type="compositionally biased region" description="Gly residues" evidence="9">
    <location>
        <begin position="172"/>
        <end position="183"/>
    </location>
</feature>
<feature type="compositionally biased region" description="Pro residues" evidence="9">
    <location>
        <begin position="398"/>
        <end position="407"/>
    </location>
</feature>
<feature type="compositionally biased region" description="Low complexity" evidence="9">
    <location>
        <begin position="735"/>
        <end position="745"/>
    </location>
</feature>
<feature type="compositionally biased region" description="Basic and acidic residues" evidence="9">
    <location>
        <begin position="114"/>
        <end position="129"/>
    </location>
</feature>
<organism evidence="11 12">
    <name type="scientific">Chanos chanos</name>
    <name type="common">Milkfish</name>
    <name type="synonym">Mugil chanos</name>
    <dbReference type="NCBI Taxonomy" id="29144"/>
    <lineage>
        <taxon>Eukaryota</taxon>
        <taxon>Metazoa</taxon>
        <taxon>Chordata</taxon>
        <taxon>Craniata</taxon>
        <taxon>Vertebrata</taxon>
        <taxon>Euteleostomi</taxon>
        <taxon>Actinopterygii</taxon>
        <taxon>Neopterygii</taxon>
        <taxon>Teleostei</taxon>
        <taxon>Ostariophysi</taxon>
        <taxon>Gonorynchiformes</taxon>
        <taxon>Chanidae</taxon>
        <taxon>Chanos</taxon>
    </lineage>
</organism>
<feature type="compositionally biased region" description="Low complexity" evidence="9">
    <location>
        <begin position="538"/>
        <end position="548"/>
    </location>
</feature>
<dbReference type="InterPro" id="IPR022166">
    <property type="entry name" value="UBAP2/Lig"/>
</dbReference>
<evidence type="ECO:0000256" key="2">
    <source>
        <dbReference type="ARBA" id="ARBA00004286"/>
    </source>
</evidence>
<reference evidence="12" key="1">
    <citation type="submission" date="2025-08" db="UniProtKB">
        <authorList>
            <consortium name="RefSeq"/>
        </authorList>
    </citation>
    <scope>IDENTIFICATION</scope>
</reference>
<feature type="compositionally biased region" description="Low complexity" evidence="9">
    <location>
        <begin position="654"/>
        <end position="669"/>
    </location>
</feature>
<feature type="compositionally biased region" description="Polar residues" evidence="9">
    <location>
        <begin position="597"/>
        <end position="609"/>
    </location>
</feature>
<dbReference type="OrthoDB" id="5918007at2759"/>
<feature type="region of interest" description="Disordered" evidence="9">
    <location>
        <begin position="1"/>
        <end position="32"/>
    </location>
</feature>
<feature type="region of interest" description="Disordered" evidence="9">
    <location>
        <begin position="1070"/>
        <end position="1105"/>
    </location>
</feature>
<evidence type="ECO:0000256" key="4">
    <source>
        <dbReference type="ARBA" id="ARBA00022454"/>
    </source>
</evidence>
<dbReference type="CDD" id="cd14277">
    <property type="entry name" value="UBA_UBP2_like"/>
    <property type="match status" value="1"/>
</dbReference>
<dbReference type="InterPro" id="IPR051833">
    <property type="entry name" value="TC-DDR_regulator"/>
</dbReference>
<evidence type="ECO:0000313" key="12">
    <source>
        <dbReference type="RefSeq" id="XP_030641399.1"/>
    </source>
</evidence>
<keyword evidence="7" id="KW-0597">Phosphoprotein</keyword>
<dbReference type="SUPFAM" id="SSF46934">
    <property type="entry name" value="UBA-like"/>
    <property type="match status" value="1"/>
</dbReference>
<dbReference type="GO" id="GO:0061484">
    <property type="term" value="P:hematopoietic stem cell homeostasis"/>
    <property type="evidence" value="ECO:0007669"/>
    <property type="project" value="UniProtKB-ARBA"/>
</dbReference>
<evidence type="ECO:0000256" key="3">
    <source>
        <dbReference type="ARBA" id="ARBA00004496"/>
    </source>
</evidence>
<gene>
    <name evidence="12" type="primary">LOC115821738</name>
</gene>
<accession>A0A6J2WAK2</accession>
<dbReference type="FunFam" id="1.10.8.10:FF:000004">
    <property type="entry name" value="ubiquitin-associated protein 2-like isoform X1"/>
    <property type="match status" value="1"/>
</dbReference>
<feature type="compositionally biased region" description="Low complexity" evidence="9">
    <location>
        <begin position="17"/>
        <end position="32"/>
    </location>
</feature>